<dbReference type="SUPFAM" id="SSF48403">
    <property type="entry name" value="Ankyrin repeat"/>
    <property type="match status" value="1"/>
</dbReference>
<dbReference type="EMBL" id="JAACNO010002706">
    <property type="protein sequence ID" value="KAF4131612.1"/>
    <property type="molecule type" value="Genomic_DNA"/>
</dbReference>
<name>A0A8S9TVK8_PHYIN</name>
<dbReference type="PANTHER" id="PTHR46586:SF3">
    <property type="entry name" value="ANKYRIN REPEAT-CONTAINING PROTEIN"/>
    <property type="match status" value="1"/>
</dbReference>
<sequence>MFDLGPLKRWMGQRPEAVLTFSYGFVHSRRDSCSTEAFTGAAANGHLDVLVWLYQFYRDLGHPVDEMAVAAAHGQLRVVKAIQRWVSFLDCDMALNSAAANGHVDVVDYFLTNAYHGVQFSLGWS</sequence>
<accession>A0A8S9TVK8</accession>
<evidence type="ECO:0000313" key="2">
    <source>
        <dbReference type="Proteomes" id="UP000704712"/>
    </source>
</evidence>
<dbReference type="Proteomes" id="UP000704712">
    <property type="component" value="Unassembled WGS sequence"/>
</dbReference>
<reference evidence="1" key="1">
    <citation type="submission" date="2020-03" db="EMBL/GenBank/DDBJ databases">
        <title>Hybrid Assembly of Korean Phytophthora infestans isolates.</title>
        <authorList>
            <person name="Prokchorchik M."/>
            <person name="Lee Y."/>
            <person name="Seo J."/>
            <person name="Cho J.-H."/>
            <person name="Park Y.-E."/>
            <person name="Jang D.-C."/>
            <person name="Im J.-S."/>
            <person name="Choi J.-G."/>
            <person name="Park H.-J."/>
            <person name="Lee G.-B."/>
            <person name="Lee Y.-G."/>
            <person name="Hong S.-Y."/>
            <person name="Cho K."/>
            <person name="Sohn K.H."/>
        </authorList>
    </citation>
    <scope>NUCLEOTIDE SEQUENCE</scope>
    <source>
        <strain evidence="1">KR_2_A2</strain>
    </source>
</reference>
<gene>
    <name evidence="1" type="ORF">GN958_ATG19170</name>
</gene>
<protein>
    <submittedName>
        <fullName evidence="1">Putative ankyrin repeat-containing domain protein</fullName>
    </submittedName>
</protein>
<evidence type="ECO:0000313" key="1">
    <source>
        <dbReference type="EMBL" id="KAF4131612.1"/>
    </source>
</evidence>
<dbReference type="InterPro" id="IPR036770">
    <property type="entry name" value="Ankyrin_rpt-contain_sf"/>
</dbReference>
<dbReference type="Gene3D" id="1.25.40.20">
    <property type="entry name" value="Ankyrin repeat-containing domain"/>
    <property type="match status" value="1"/>
</dbReference>
<dbReference type="AlphaFoldDB" id="A0A8S9TVK8"/>
<organism evidence="1 2">
    <name type="scientific">Phytophthora infestans</name>
    <name type="common">Potato late blight agent</name>
    <name type="synonym">Botrytis infestans</name>
    <dbReference type="NCBI Taxonomy" id="4787"/>
    <lineage>
        <taxon>Eukaryota</taxon>
        <taxon>Sar</taxon>
        <taxon>Stramenopiles</taxon>
        <taxon>Oomycota</taxon>
        <taxon>Peronosporomycetes</taxon>
        <taxon>Peronosporales</taxon>
        <taxon>Peronosporaceae</taxon>
        <taxon>Phytophthora</taxon>
    </lineage>
</organism>
<proteinExistence type="predicted"/>
<dbReference type="PANTHER" id="PTHR46586">
    <property type="entry name" value="ANKYRIN REPEAT-CONTAINING PROTEIN"/>
    <property type="match status" value="1"/>
</dbReference>
<dbReference type="InterPro" id="IPR052050">
    <property type="entry name" value="SecEffector_AnkRepeat"/>
</dbReference>
<comment type="caution">
    <text evidence="1">The sequence shown here is derived from an EMBL/GenBank/DDBJ whole genome shotgun (WGS) entry which is preliminary data.</text>
</comment>